<dbReference type="EMBL" id="BSUK01000001">
    <property type="protein sequence ID" value="GMA25018.1"/>
    <property type="molecule type" value="Genomic_DNA"/>
</dbReference>
<dbReference type="SUPFAM" id="SSF55729">
    <property type="entry name" value="Acyl-CoA N-acyltransferases (Nat)"/>
    <property type="match status" value="1"/>
</dbReference>
<protein>
    <submittedName>
        <fullName evidence="2">N-acetyltransferase</fullName>
    </submittedName>
</protein>
<dbReference type="Gene3D" id="3.40.630.30">
    <property type="match status" value="1"/>
</dbReference>
<sequence>MTDARVVVSPVPDTEIDDVVAVLADAVGGTRSTVAVRAARIIRTTTNVRAYDDGRLAAVACVAVDPRATGRGVVELVGTDAELRGRGHARTVLESAACRLGLTELVAETDAEAVGFYRRCGFDVVSLGERYPGVERFRCRLGDRPPSN</sequence>
<dbReference type="InterPro" id="IPR000182">
    <property type="entry name" value="GNAT_dom"/>
</dbReference>
<dbReference type="Proteomes" id="UP001157091">
    <property type="component" value="Unassembled WGS sequence"/>
</dbReference>
<dbReference type="Pfam" id="PF00583">
    <property type="entry name" value="Acetyltransf_1"/>
    <property type="match status" value="1"/>
</dbReference>
<dbReference type="InterPro" id="IPR016181">
    <property type="entry name" value="Acyl_CoA_acyltransferase"/>
</dbReference>
<accession>A0ABQ6I2M1</accession>
<proteinExistence type="predicted"/>
<dbReference type="RefSeq" id="WP_284293683.1">
    <property type="nucleotide sequence ID" value="NZ_BSUK01000001.1"/>
</dbReference>
<evidence type="ECO:0000313" key="2">
    <source>
        <dbReference type="EMBL" id="GMA25018.1"/>
    </source>
</evidence>
<dbReference type="CDD" id="cd04301">
    <property type="entry name" value="NAT_SF"/>
    <property type="match status" value="1"/>
</dbReference>
<dbReference type="PROSITE" id="PS51186">
    <property type="entry name" value="GNAT"/>
    <property type="match status" value="1"/>
</dbReference>
<reference evidence="3" key="1">
    <citation type="journal article" date="2019" name="Int. J. Syst. Evol. Microbiol.">
        <title>The Global Catalogue of Microorganisms (GCM) 10K type strain sequencing project: providing services to taxonomists for standard genome sequencing and annotation.</title>
        <authorList>
            <consortium name="The Broad Institute Genomics Platform"/>
            <consortium name="The Broad Institute Genome Sequencing Center for Infectious Disease"/>
            <person name="Wu L."/>
            <person name="Ma J."/>
        </authorList>
    </citation>
    <scope>NUCLEOTIDE SEQUENCE [LARGE SCALE GENOMIC DNA]</scope>
    <source>
        <strain evidence="3">NBRC 106348</strain>
    </source>
</reference>
<evidence type="ECO:0000313" key="3">
    <source>
        <dbReference type="Proteomes" id="UP001157091"/>
    </source>
</evidence>
<name>A0ABQ6I2M1_9MICO</name>
<evidence type="ECO:0000259" key="1">
    <source>
        <dbReference type="PROSITE" id="PS51186"/>
    </source>
</evidence>
<gene>
    <name evidence="2" type="ORF">GCM10025864_27770</name>
</gene>
<organism evidence="2 3">
    <name type="scientific">Luteimicrobium album</name>
    <dbReference type="NCBI Taxonomy" id="1054550"/>
    <lineage>
        <taxon>Bacteria</taxon>
        <taxon>Bacillati</taxon>
        <taxon>Actinomycetota</taxon>
        <taxon>Actinomycetes</taxon>
        <taxon>Micrococcales</taxon>
        <taxon>Luteimicrobium</taxon>
    </lineage>
</organism>
<comment type="caution">
    <text evidence="2">The sequence shown here is derived from an EMBL/GenBank/DDBJ whole genome shotgun (WGS) entry which is preliminary data.</text>
</comment>
<feature type="domain" description="N-acetyltransferase" evidence="1">
    <location>
        <begin position="6"/>
        <end position="140"/>
    </location>
</feature>
<keyword evidence="3" id="KW-1185">Reference proteome</keyword>